<organism evidence="4 5">
    <name type="scientific">Microlunatus sagamiharensis</name>
    <dbReference type="NCBI Taxonomy" id="546874"/>
    <lineage>
        <taxon>Bacteria</taxon>
        <taxon>Bacillati</taxon>
        <taxon>Actinomycetota</taxon>
        <taxon>Actinomycetes</taxon>
        <taxon>Propionibacteriales</taxon>
        <taxon>Propionibacteriaceae</taxon>
        <taxon>Microlunatus</taxon>
    </lineage>
</organism>
<feature type="domain" description="Peptidase M15C" evidence="3">
    <location>
        <begin position="387"/>
        <end position="464"/>
    </location>
</feature>
<gene>
    <name evidence="4" type="ORF">SAMN04488544_2661</name>
</gene>
<accession>A0A1H2MTF6</accession>
<dbReference type="STRING" id="546874.SAMN04488544_2661"/>
<name>A0A1H2MTF6_9ACTN</name>
<dbReference type="InterPro" id="IPR009045">
    <property type="entry name" value="Zn_M74/Hedgehog-like"/>
</dbReference>
<evidence type="ECO:0000256" key="1">
    <source>
        <dbReference type="SAM" id="MobiDB-lite"/>
    </source>
</evidence>
<dbReference type="SUPFAM" id="SSF55166">
    <property type="entry name" value="Hedgehog/DD-peptidase"/>
    <property type="match status" value="1"/>
</dbReference>
<reference evidence="5" key="1">
    <citation type="submission" date="2016-10" db="EMBL/GenBank/DDBJ databases">
        <authorList>
            <person name="Varghese N."/>
            <person name="Submissions S."/>
        </authorList>
    </citation>
    <scope>NUCLEOTIDE SEQUENCE [LARGE SCALE GENOMIC DNA]</scope>
    <source>
        <strain evidence="5">DSM 21743</strain>
    </source>
</reference>
<dbReference type="RefSeq" id="WP_091075049.1">
    <property type="nucleotide sequence ID" value="NZ_LT629799.1"/>
</dbReference>
<keyword evidence="4" id="KW-0645">Protease</keyword>
<dbReference type="AlphaFoldDB" id="A0A1H2MTF6"/>
<keyword evidence="4" id="KW-0378">Hydrolase</keyword>
<dbReference type="InterPro" id="IPR039561">
    <property type="entry name" value="Peptidase_M15C"/>
</dbReference>
<keyword evidence="2" id="KW-0732">Signal</keyword>
<dbReference type="Pfam" id="PF13539">
    <property type="entry name" value="Peptidase_M15_4"/>
    <property type="match status" value="1"/>
</dbReference>
<evidence type="ECO:0000313" key="5">
    <source>
        <dbReference type="Proteomes" id="UP000198825"/>
    </source>
</evidence>
<keyword evidence="5" id="KW-1185">Reference proteome</keyword>
<feature type="compositionally biased region" description="Low complexity" evidence="1">
    <location>
        <begin position="40"/>
        <end position="79"/>
    </location>
</feature>
<feature type="signal peptide" evidence="2">
    <location>
        <begin position="1"/>
        <end position="29"/>
    </location>
</feature>
<dbReference type="Gene3D" id="3.30.1380.10">
    <property type="match status" value="1"/>
</dbReference>
<dbReference type="OrthoDB" id="9799970at2"/>
<feature type="region of interest" description="Disordered" evidence="1">
    <location>
        <begin position="28"/>
        <end position="79"/>
    </location>
</feature>
<evidence type="ECO:0000259" key="3">
    <source>
        <dbReference type="Pfam" id="PF13539"/>
    </source>
</evidence>
<sequence length="466" mass="48981">MVRARPARALACGLLAGLLSWGLVGQAGAETPSPAPEPSATPAVSPAPAETPAAQGRPSAPSSPSVPSSPSTPASRAAAADDPSAFLTLAVAPRGGPVADAFYEDLGSFAFSGSVALADGSQVRVERRDASGWTAVATTAVTAGAYAVSLPVEAAGTATFRARGAGTEGADVVSAEVGVEVEDSRITVSAASKVDSLKSLTVRGAIVPARGGVTVHLDVHDGTRWSNSVSTTTAADGSYLTSVSTGKGRLKKYGLRASYRATNRPRWERSPGMPFTRIAVLDAEVDDTTSADVAKTYRKGCPVGASKLSTIHLNYLGYDGRMHRGVIIIRTDLRQEIIRGFGKALDKRFPIAKMNNPNTYGGNDPKQMAANNTSGFNCRKVVGNPYKMSPHSYGTALDVNTVQNPYRDARGKWWPSAGKKYRDRSPLKKGMLGSGSALTTSLAGDKFFWGGRWNPGRDYQHFEYRG</sequence>
<dbReference type="EMBL" id="LT629799">
    <property type="protein sequence ID" value="SDU96352.1"/>
    <property type="molecule type" value="Genomic_DNA"/>
</dbReference>
<evidence type="ECO:0000313" key="4">
    <source>
        <dbReference type="EMBL" id="SDU96352.1"/>
    </source>
</evidence>
<dbReference type="Proteomes" id="UP000198825">
    <property type="component" value="Chromosome I"/>
</dbReference>
<keyword evidence="4" id="KW-0121">Carboxypeptidase</keyword>
<proteinExistence type="predicted"/>
<protein>
    <submittedName>
        <fullName evidence="4">D-alanyl-D-alanine carboxypeptidase</fullName>
    </submittedName>
</protein>
<feature type="chain" id="PRO_5009280780" evidence="2">
    <location>
        <begin position="30"/>
        <end position="466"/>
    </location>
</feature>
<evidence type="ECO:0000256" key="2">
    <source>
        <dbReference type="SAM" id="SignalP"/>
    </source>
</evidence>
<dbReference type="GO" id="GO:0004180">
    <property type="term" value="F:carboxypeptidase activity"/>
    <property type="evidence" value="ECO:0007669"/>
    <property type="project" value="UniProtKB-KW"/>
</dbReference>